<evidence type="ECO:0000256" key="3">
    <source>
        <dbReference type="ARBA" id="ARBA00022676"/>
    </source>
</evidence>
<feature type="transmembrane region" description="Helical" evidence="8">
    <location>
        <begin position="213"/>
        <end position="234"/>
    </location>
</feature>
<sequence length="487" mass="53194">MALTTPILTAPRSLTSARLRAALPLMLLALWLLAGAPWRPVALPDEGRYGGVAYEMLAGGDALTPTLYGLPYFHKPPLMYWVDMAALQLLGPVPLALRAAPLLGAWLMGLALWIEARARGGTGDARQALVTLAVLPLFYLAAQYANHDMLVAGWISLAIVAVRRALPSRSLAWLCGAWAAMALALLSKGLIGIVLPGLVVLPGLLLQRRWGDLRFALHPLALGVFAAVALPWMLAMQQRFPGFFDYFIVEQHFRRYTEARFNNAQPWWFFLAVLPLATLPLSLRLPAALRRMSVDLWWVFVVVAFFSAPRSKLVGYVLPALVPLALLLAQAWRGRRAARGMAVVSALLCVAAVPAFMHWGKPDDADVGAALRARLAPGDRVLVTGDPFFDLRLQARLTTAPAVLADWDALRSQGGDNWQRELLDAARFDPGHGEQVLWTPARLARERCAAGRLWLVAMPAHALPDAQPVFTGRRATLYALPPPGNCP</sequence>
<evidence type="ECO:0000256" key="8">
    <source>
        <dbReference type="SAM" id="Phobius"/>
    </source>
</evidence>
<keyword evidence="7 8" id="KW-0472">Membrane</keyword>
<feature type="transmembrane region" description="Helical" evidence="8">
    <location>
        <begin position="267"/>
        <end position="285"/>
    </location>
</feature>
<evidence type="ECO:0000256" key="4">
    <source>
        <dbReference type="ARBA" id="ARBA00022679"/>
    </source>
</evidence>
<keyword evidence="3 10" id="KW-0328">Glycosyltransferase</keyword>
<evidence type="ECO:0000256" key="7">
    <source>
        <dbReference type="ARBA" id="ARBA00023136"/>
    </source>
</evidence>
<protein>
    <submittedName>
        <fullName evidence="10">ArnT family glycosyltransferase</fullName>
        <ecNumber evidence="10">2.4.-.-</ecNumber>
    </submittedName>
</protein>
<gene>
    <name evidence="10" type="ORF">ACG00X_15630</name>
</gene>
<name>A0ABW7G8K6_9BURK</name>
<evidence type="ECO:0000313" key="10">
    <source>
        <dbReference type="EMBL" id="MFG6458270.1"/>
    </source>
</evidence>
<organism evidence="10 11">
    <name type="scientific">Pelomonas nitida</name>
    <dbReference type="NCBI Taxonomy" id="3299027"/>
    <lineage>
        <taxon>Bacteria</taxon>
        <taxon>Pseudomonadati</taxon>
        <taxon>Pseudomonadota</taxon>
        <taxon>Betaproteobacteria</taxon>
        <taxon>Burkholderiales</taxon>
        <taxon>Sphaerotilaceae</taxon>
        <taxon>Roseateles</taxon>
    </lineage>
</organism>
<evidence type="ECO:0000256" key="2">
    <source>
        <dbReference type="ARBA" id="ARBA00022475"/>
    </source>
</evidence>
<keyword evidence="5 8" id="KW-0812">Transmembrane</keyword>
<dbReference type="RefSeq" id="WP_394489122.1">
    <property type="nucleotide sequence ID" value="NZ_JBIGIA010000011.1"/>
</dbReference>
<feature type="transmembrane region" description="Helical" evidence="8">
    <location>
        <begin position="171"/>
        <end position="201"/>
    </location>
</feature>
<dbReference type="PANTHER" id="PTHR33908:SF3">
    <property type="entry name" value="UNDECAPRENYL PHOSPHATE-ALPHA-4-AMINO-4-DEOXY-L-ARABINOSE ARABINOSYL TRANSFERASE"/>
    <property type="match status" value="1"/>
</dbReference>
<comment type="subcellular location">
    <subcellularLocation>
        <location evidence="1">Cell membrane</location>
        <topology evidence="1">Multi-pass membrane protein</topology>
    </subcellularLocation>
</comment>
<evidence type="ECO:0000256" key="6">
    <source>
        <dbReference type="ARBA" id="ARBA00022989"/>
    </source>
</evidence>
<comment type="caution">
    <text evidence="10">The sequence shown here is derived from an EMBL/GenBank/DDBJ whole genome shotgun (WGS) entry which is preliminary data.</text>
</comment>
<feature type="transmembrane region" description="Helical" evidence="8">
    <location>
        <begin position="21"/>
        <end position="38"/>
    </location>
</feature>
<reference evidence="10 11" key="1">
    <citation type="submission" date="2024-09" db="EMBL/GenBank/DDBJ databases">
        <title>Novel species of the genus Pelomonas and Roseateles isolated from streams.</title>
        <authorList>
            <person name="Lu H."/>
        </authorList>
    </citation>
    <scope>NUCLEOTIDE SEQUENCE [LARGE SCALE GENOMIC DNA]</scope>
    <source>
        <strain evidence="10 11">BYS96W</strain>
    </source>
</reference>
<accession>A0ABW7G8K6</accession>
<feature type="domain" description="Glycosyltransferase RgtA/B/C/D-like" evidence="9">
    <location>
        <begin position="74"/>
        <end position="232"/>
    </location>
</feature>
<dbReference type="EC" id="2.4.-.-" evidence="10"/>
<feature type="transmembrane region" description="Helical" evidence="8">
    <location>
        <begin position="128"/>
        <end position="145"/>
    </location>
</feature>
<feature type="transmembrane region" description="Helical" evidence="8">
    <location>
        <begin position="292"/>
        <end position="308"/>
    </location>
</feature>
<keyword evidence="2" id="KW-1003">Cell membrane</keyword>
<feature type="transmembrane region" description="Helical" evidence="8">
    <location>
        <begin position="340"/>
        <end position="359"/>
    </location>
</feature>
<evidence type="ECO:0000256" key="5">
    <source>
        <dbReference type="ARBA" id="ARBA00022692"/>
    </source>
</evidence>
<dbReference type="GO" id="GO:0016757">
    <property type="term" value="F:glycosyltransferase activity"/>
    <property type="evidence" value="ECO:0007669"/>
    <property type="project" value="UniProtKB-KW"/>
</dbReference>
<dbReference type="Proteomes" id="UP001606305">
    <property type="component" value="Unassembled WGS sequence"/>
</dbReference>
<dbReference type="InterPro" id="IPR050297">
    <property type="entry name" value="LipidA_mod_glycosyltrf_83"/>
</dbReference>
<feature type="transmembrane region" description="Helical" evidence="8">
    <location>
        <begin position="95"/>
        <end position="116"/>
    </location>
</feature>
<keyword evidence="4 10" id="KW-0808">Transferase</keyword>
<proteinExistence type="predicted"/>
<evidence type="ECO:0000259" key="9">
    <source>
        <dbReference type="Pfam" id="PF13231"/>
    </source>
</evidence>
<dbReference type="EMBL" id="JBIGIA010000011">
    <property type="protein sequence ID" value="MFG6458270.1"/>
    <property type="molecule type" value="Genomic_DNA"/>
</dbReference>
<dbReference type="InterPro" id="IPR038731">
    <property type="entry name" value="RgtA/B/C-like"/>
</dbReference>
<keyword evidence="6 8" id="KW-1133">Transmembrane helix</keyword>
<keyword evidence="11" id="KW-1185">Reference proteome</keyword>
<evidence type="ECO:0000313" key="11">
    <source>
        <dbReference type="Proteomes" id="UP001606305"/>
    </source>
</evidence>
<evidence type="ECO:0000256" key="1">
    <source>
        <dbReference type="ARBA" id="ARBA00004651"/>
    </source>
</evidence>
<dbReference type="PANTHER" id="PTHR33908">
    <property type="entry name" value="MANNOSYLTRANSFERASE YKCB-RELATED"/>
    <property type="match status" value="1"/>
</dbReference>
<dbReference type="Pfam" id="PF13231">
    <property type="entry name" value="PMT_2"/>
    <property type="match status" value="1"/>
</dbReference>